<evidence type="ECO:0000259" key="3">
    <source>
        <dbReference type="Pfam" id="PF07985"/>
    </source>
</evidence>
<reference evidence="4" key="1">
    <citation type="submission" date="2022-01" db="EMBL/GenBank/DDBJ databases">
        <title>Genome Sequence Resource for Two Populations of Ditylenchus destructor, the Migratory Endoparasitic Phytonematode.</title>
        <authorList>
            <person name="Zhang H."/>
            <person name="Lin R."/>
            <person name="Xie B."/>
        </authorList>
    </citation>
    <scope>NUCLEOTIDE SEQUENCE</scope>
    <source>
        <strain evidence="4">BazhouSP</strain>
    </source>
</reference>
<gene>
    <name evidence="4" type="ORF">DdX_11965</name>
</gene>
<evidence type="ECO:0000256" key="2">
    <source>
        <dbReference type="SAM" id="SignalP"/>
    </source>
</evidence>
<feature type="domain" description="SRR1-like" evidence="3">
    <location>
        <begin position="176"/>
        <end position="343"/>
    </location>
</feature>
<organism evidence="4 5">
    <name type="scientific">Ditylenchus destructor</name>
    <dbReference type="NCBI Taxonomy" id="166010"/>
    <lineage>
        <taxon>Eukaryota</taxon>
        <taxon>Metazoa</taxon>
        <taxon>Ecdysozoa</taxon>
        <taxon>Nematoda</taxon>
        <taxon>Chromadorea</taxon>
        <taxon>Rhabditida</taxon>
        <taxon>Tylenchina</taxon>
        <taxon>Tylenchomorpha</taxon>
        <taxon>Sphaerularioidea</taxon>
        <taxon>Anguinidae</taxon>
        <taxon>Anguininae</taxon>
        <taxon>Ditylenchus</taxon>
    </lineage>
</organism>
<feature type="signal peptide" evidence="2">
    <location>
        <begin position="1"/>
        <end position="25"/>
    </location>
</feature>
<keyword evidence="5" id="KW-1185">Reference proteome</keyword>
<protein>
    <recommendedName>
        <fullName evidence="3">SRR1-like domain-containing protein</fullName>
    </recommendedName>
</protein>
<comment type="caution">
    <text evidence="4">The sequence shown here is derived from an EMBL/GenBank/DDBJ whole genome shotgun (WGS) entry which is preliminary data.</text>
</comment>
<dbReference type="AlphaFoldDB" id="A0AAD4MZ91"/>
<evidence type="ECO:0000313" key="5">
    <source>
        <dbReference type="Proteomes" id="UP001201812"/>
    </source>
</evidence>
<keyword evidence="2" id="KW-0732">Signal</keyword>
<evidence type="ECO:0000313" key="4">
    <source>
        <dbReference type="EMBL" id="KAI1708285.1"/>
    </source>
</evidence>
<name>A0AAD4MZ91_9BILA</name>
<proteinExistence type="predicted"/>
<feature type="region of interest" description="Disordered" evidence="1">
    <location>
        <begin position="82"/>
        <end position="102"/>
    </location>
</feature>
<sequence length="385" mass="44537">MRADSKMALLLGIFLYFASIPAVTGIDYEGEISSLYDKIMSLDMNKTGTNKFWNEEKANFLKLTGDGTDNPTNNKLFQDYETWRRQAETPKSTTRASSEKRDALKKKITQVEMYLYNARGFLQKVRDLAWELRKNERSPKCLMDEKKLEETMKAVKNHPAVVKTVERHIEAIDKLRGTKKLAFMRIVAIGSFAEMPVPMPATQASIEITAKLLANSQTQMAIAEGIVDHYRKKDTLRLATYQDLDEVTLEEAYLKKRNIFSKAPDDHTEQPSDMKMNTDEVTLVYAVGSIKVLTENLLSSYWNLMTLKNVILITDNYNEIHDDKVDMSRYPFIKYYVEHSDAERPYTSEIMDHSYAPLNRWILDTRIYCLKDKARLSQTIRLVVY</sequence>
<accession>A0AAD4MZ91</accession>
<dbReference type="EMBL" id="JAKKPZ010000036">
    <property type="protein sequence ID" value="KAI1708285.1"/>
    <property type="molecule type" value="Genomic_DNA"/>
</dbReference>
<dbReference type="Pfam" id="PF07985">
    <property type="entry name" value="SRR1"/>
    <property type="match status" value="1"/>
</dbReference>
<dbReference type="InterPro" id="IPR012942">
    <property type="entry name" value="SRR1-like"/>
</dbReference>
<feature type="chain" id="PRO_5042176853" description="SRR1-like domain-containing protein" evidence="2">
    <location>
        <begin position="26"/>
        <end position="385"/>
    </location>
</feature>
<dbReference type="Proteomes" id="UP001201812">
    <property type="component" value="Unassembled WGS sequence"/>
</dbReference>
<evidence type="ECO:0000256" key="1">
    <source>
        <dbReference type="SAM" id="MobiDB-lite"/>
    </source>
</evidence>